<comment type="caution">
    <text evidence="4">The sequence shown here is derived from an EMBL/GenBank/DDBJ whole genome shotgun (WGS) entry which is preliminary data.</text>
</comment>
<feature type="domain" description="Chitin-binding type-4" evidence="3">
    <location>
        <begin position="13"/>
        <end position="199"/>
    </location>
</feature>
<keyword evidence="1" id="KW-0732">Signal</keyword>
<dbReference type="InterPro" id="IPR014756">
    <property type="entry name" value="Ig_E-set"/>
</dbReference>
<evidence type="ECO:0000313" key="5">
    <source>
        <dbReference type="Proteomes" id="UP000305929"/>
    </source>
</evidence>
<accession>A0A4U5WEW8</accession>
<dbReference type="RefSeq" id="WP_137306253.1">
    <property type="nucleotide sequence ID" value="NZ_SZNQ01000001.1"/>
</dbReference>
<sequence>MAIEDRADAAPRHGRMSNPRSRADIEFDGGWPADGLEGGKFFPATEIGLSDPDAPSDSPSGPKPVPPDGRIASGGSEPDAAVLDEVRDWPKVDLRSGAEVPFQWSFGMKHKARRYNYFVTKEGWDPAAPLSRAQFEPAPFATYKPHGDIPFWQMPDPSKDPDLGRPHTIQLPERSGYHVILGVWEVADTGHAFYQVVDVNFTP</sequence>
<gene>
    <name evidence="4" type="ORF">E4U91_08415</name>
</gene>
<evidence type="ECO:0000313" key="4">
    <source>
        <dbReference type="EMBL" id="TKT00140.1"/>
    </source>
</evidence>
<dbReference type="OrthoDB" id="2702399at2"/>
<proteinExistence type="predicted"/>
<organism evidence="4 5">
    <name type="scientific">Streptomyces lasalocidi</name>
    <name type="common">Streptomyces lasaliensis</name>
    <dbReference type="NCBI Taxonomy" id="324833"/>
    <lineage>
        <taxon>Bacteria</taxon>
        <taxon>Bacillati</taxon>
        <taxon>Actinomycetota</taxon>
        <taxon>Actinomycetes</taxon>
        <taxon>Kitasatosporales</taxon>
        <taxon>Streptomycetaceae</taxon>
        <taxon>Streptomyces</taxon>
    </lineage>
</organism>
<dbReference type="CDD" id="cd21177">
    <property type="entry name" value="LPMO_AA10"/>
    <property type="match status" value="1"/>
</dbReference>
<dbReference type="InterPro" id="IPR051024">
    <property type="entry name" value="GlcNAc_Chitin_IntDeg"/>
</dbReference>
<dbReference type="PANTHER" id="PTHR34823:SF1">
    <property type="entry name" value="CHITIN-BINDING TYPE-4 DOMAIN-CONTAINING PROTEIN"/>
    <property type="match status" value="1"/>
</dbReference>
<dbReference type="Gene3D" id="2.70.50.50">
    <property type="entry name" value="chitin-binding protein cbp21"/>
    <property type="match status" value="1"/>
</dbReference>
<feature type="compositionally biased region" description="Basic and acidic residues" evidence="2">
    <location>
        <begin position="1"/>
        <end position="11"/>
    </location>
</feature>
<protein>
    <submittedName>
        <fullName evidence="4">Chitin-binding protein</fullName>
    </submittedName>
</protein>
<dbReference type="AlphaFoldDB" id="A0A4U5WEW8"/>
<name>A0A4U5WEW8_STRLS</name>
<feature type="region of interest" description="Disordered" evidence="2">
    <location>
        <begin position="1"/>
        <end position="77"/>
    </location>
</feature>
<dbReference type="InterPro" id="IPR004302">
    <property type="entry name" value="Cellulose/chitin-bd_N"/>
</dbReference>
<dbReference type="SUPFAM" id="SSF81296">
    <property type="entry name" value="E set domains"/>
    <property type="match status" value="1"/>
</dbReference>
<dbReference type="Proteomes" id="UP000305929">
    <property type="component" value="Unassembled WGS sequence"/>
</dbReference>
<evidence type="ECO:0000256" key="2">
    <source>
        <dbReference type="SAM" id="MobiDB-lite"/>
    </source>
</evidence>
<dbReference type="Pfam" id="PF03067">
    <property type="entry name" value="LPMO_10"/>
    <property type="match status" value="1"/>
</dbReference>
<evidence type="ECO:0000256" key="1">
    <source>
        <dbReference type="ARBA" id="ARBA00022729"/>
    </source>
</evidence>
<dbReference type="PANTHER" id="PTHR34823">
    <property type="entry name" value="GLCNAC-BINDING PROTEIN A"/>
    <property type="match status" value="1"/>
</dbReference>
<keyword evidence="5" id="KW-1185">Reference proteome</keyword>
<evidence type="ECO:0000259" key="3">
    <source>
        <dbReference type="Pfam" id="PF03067"/>
    </source>
</evidence>
<dbReference type="EMBL" id="SZNQ01000001">
    <property type="protein sequence ID" value="TKT00140.1"/>
    <property type="molecule type" value="Genomic_DNA"/>
</dbReference>
<reference evidence="4 5" key="1">
    <citation type="submission" date="2019-04" db="EMBL/GenBank/DDBJ databases">
        <title>Streptomyces lasaliensis sp. nov., an Actinomycete isolated from soil which produces the polyether antibiotic lasalocid.</title>
        <authorList>
            <person name="Erwin G."/>
            <person name="Haber C."/>
        </authorList>
    </citation>
    <scope>NUCLEOTIDE SEQUENCE [LARGE SCALE GENOMIC DNA]</scope>
    <source>
        <strain evidence="4 5">X-537</strain>
    </source>
</reference>
<feature type="compositionally biased region" description="Low complexity" evidence="2">
    <location>
        <begin position="50"/>
        <end position="60"/>
    </location>
</feature>